<evidence type="ECO:0000313" key="2">
    <source>
        <dbReference type="Proteomes" id="UP000000600"/>
    </source>
</evidence>
<organism evidence="1 2">
    <name type="scientific">Paramecium tetraurelia</name>
    <dbReference type="NCBI Taxonomy" id="5888"/>
    <lineage>
        <taxon>Eukaryota</taxon>
        <taxon>Sar</taxon>
        <taxon>Alveolata</taxon>
        <taxon>Ciliophora</taxon>
        <taxon>Intramacronucleata</taxon>
        <taxon>Oligohymenophorea</taxon>
        <taxon>Peniculida</taxon>
        <taxon>Parameciidae</taxon>
        <taxon>Paramecium</taxon>
    </lineage>
</organism>
<dbReference type="GeneID" id="5037020"/>
<dbReference type="HOGENOM" id="CLU_1681327_0_0_1"/>
<reference evidence="1 2" key="1">
    <citation type="journal article" date="2006" name="Nature">
        <title>Global trends of whole-genome duplications revealed by the ciliate Paramecium tetraurelia.</title>
        <authorList>
            <consortium name="Genoscope"/>
            <person name="Aury J.-M."/>
            <person name="Jaillon O."/>
            <person name="Duret L."/>
            <person name="Noel B."/>
            <person name="Jubin C."/>
            <person name="Porcel B.M."/>
            <person name="Segurens B."/>
            <person name="Daubin V."/>
            <person name="Anthouard V."/>
            <person name="Aiach N."/>
            <person name="Arnaiz O."/>
            <person name="Billaut A."/>
            <person name="Beisson J."/>
            <person name="Blanc I."/>
            <person name="Bouhouche K."/>
            <person name="Camara F."/>
            <person name="Duharcourt S."/>
            <person name="Guigo R."/>
            <person name="Gogendeau D."/>
            <person name="Katinka M."/>
            <person name="Keller A.-M."/>
            <person name="Kissmehl R."/>
            <person name="Klotz C."/>
            <person name="Koll F."/>
            <person name="Le Moue A."/>
            <person name="Lepere C."/>
            <person name="Malinsky S."/>
            <person name="Nowacki M."/>
            <person name="Nowak J.K."/>
            <person name="Plattner H."/>
            <person name="Poulain J."/>
            <person name="Ruiz F."/>
            <person name="Serrano V."/>
            <person name="Zagulski M."/>
            <person name="Dessen P."/>
            <person name="Betermier M."/>
            <person name="Weissenbach J."/>
            <person name="Scarpelli C."/>
            <person name="Schachter V."/>
            <person name="Sperling L."/>
            <person name="Meyer E."/>
            <person name="Cohen J."/>
            <person name="Wincker P."/>
        </authorList>
    </citation>
    <scope>NUCLEOTIDE SEQUENCE [LARGE SCALE GENOMIC DNA]</scope>
    <source>
        <strain evidence="1 2">Stock d4-2</strain>
    </source>
</reference>
<protein>
    <submittedName>
        <fullName evidence="1">Uncharacterized protein</fullName>
    </submittedName>
</protein>
<dbReference type="Proteomes" id="UP000000600">
    <property type="component" value="Unassembled WGS sequence"/>
</dbReference>
<dbReference type="InParanoid" id="A0DLC1"/>
<proteinExistence type="predicted"/>
<gene>
    <name evidence="1" type="ORF">GSPATT00018155001</name>
</gene>
<sequence>MNFIQSPLHNQFDLYSIVRTYKSLQSTITTHYNIRRLTLDQNMLLKNNSPISQYILAGRSFQEYRFANQIMIQIILATEAIESKESIFDKELQNILKKLVKKDKQIIYNPQDSLLFQYLEKYFNKNFYSSNQIHKEKLSQIYDKLVAFNIGKRKQNL</sequence>
<dbReference type="AlphaFoldDB" id="A0DLC1"/>
<dbReference type="EMBL" id="CT868485">
    <property type="protein sequence ID" value="CAK83838.1"/>
    <property type="molecule type" value="Genomic_DNA"/>
</dbReference>
<keyword evidence="2" id="KW-1185">Reference proteome</keyword>
<evidence type="ECO:0000313" key="1">
    <source>
        <dbReference type="EMBL" id="CAK83838.1"/>
    </source>
</evidence>
<accession>A0DLC1</accession>
<dbReference type="OrthoDB" id="10467030at2759"/>
<dbReference type="RefSeq" id="XP_001451235.1">
    <property type="nucleotide sequence ID" value="XM_001451198.1"/>
</dbReference>
<dbReference type="KEGG" id="ptm:GSPATT00018155001"/>
<name>A0DLC1_PARTE</name>